<dbReference type="AlphaFoldDB" id="A0A5C1DD22"/>
<dbReference type="EMBL" id="CP043473">
    <property type="protein sequence ID" value="QEL54540.1"/>
    <property type="molecule type" value="Genomic_DNA"/>
</dbReference>
<evidence type="ECO:0000256" key="1">
    <source>
        <dbReference type="SAM" id="Phobius"/>
    </source>
</evidence>
<sequence>MDVMEDVCQQSIWKGPASKGDPWLFASSFSCRVWLLLAVFAVLFFRDRHWVHEPEVASILWSDLLAYAVSAFFDQCSQLYGLVDHVALQVVEVEFDRATVTGSRNLQPATD</sequence>
<dbReference type="Proteomes" id="UP000322079">
    <property type="component" value="Chromosome"/>
</dbReference>
<protein>
    <submittedName>
        <fullName evidence="2">Uncharacterized protein</fullName>
    </submittedName>
</protein>
<keyword evidence="3" id="KW-1185">Reference proteome</keyword>
<gene>
    <name evidence="2" type="ORF">FYK34_02625</name>
</gene>
<evidence type="ECO:0000313" key="2">
    <source>
        <dbReference type="EMBL" id="QEL54540.1"/>
    </source>
</evidence>
<dbReference type="RefSeq" id="WP_149294926.1">
    <property type="nucleotide sequence ID" value="NZ_CP043473.1"/>
</dbReference>
<feature type="transmembrane region" description="Helical" evidence="1">
    <location>
        <begin position="23"/>
        <end position="45"/>
    </location>
</feature>
<proteinExistence type="predicted"/>
<organism evidence="2 3">
    <name type="scientific">Chromobacterium paludis</name>
    <dbReference type="NCBI Taxonomy" id="2605945"/>
    <lineage>
        <taxon>Bacteria</taxon>
        <taxon>Pseudomonadati</taxon>
        <taxon>Pseudomonadota</taxon>
        <taxon>Betaproteobacteria</taxon>
        <taxon>Neisseriales</taxon>
        <taxon>Chromobacteriaceae</taxon>
        <taxon>Chromobacterium</taxon>
    </lineage>
</organism>
<keyword evidence="1" id="KW-0472">Membrane</keyword>
<dbReference type="KEGG" id="chrm:FYK34_02625"/>
<accession>A0A5C1DD22</accession>
<evidence type="ECO:0000313" key="3">
    <source>
        <dbReference type="Proteomes" id="UP000322079"/>
    </source>
</evidence>
<reference evidence="2 3" key="1">
    <citation type="submission" date="2019-08" db="EMBL/GenBank/DDBJ databases">
        <title>Chromobacterium paludis, a novel bacterium isolated from a Maryland marsh pond.</title>
        <authorList>
            <person name="Blackburn M.B."/>
            <person name="Gundersen-Rindal D.E."/>
        </authorList>
    </citation>
    <scope>NUCLEOTIDE SEQUENCE [LARGE SCALE GENOMIC DNA]</scope>
    <source>
        <strain evidence="3">IIBBL 257-1</strain>
    </source>
</reference>
<name>A0A5C1DD22_9NEIS</name>
<keyword evidence="1" id="KW-1133">Transmembrane helix</keyword>
<keyword evidence="1" id="KW-0812">Transmembrane</keyword>